<feature type="region of interest" description="Disordered" evidence="2">
    <location>
        <begin position="1"/>
        <end position="89"/>
    </location>
</feature>
<dbReference type="SMART" id="SM00248">
    <property type="entry name" value="ANK"/>
    <property type="match status" value="1"/>
</dbReference>
<evidence type="ECO:0000313" key="3">
    <source>
        <dbReference type="EMBL" id="GFO37183.1"/>
    </source>
</evidence>
<dbReference type="SUPFAM" id="SSF48403">
    <property type="entry name" value="Ankyrin repeat"/>
    <property type="match status" value="1"/>
</dbReference>
<gene>
    <name evidence="3" type="ORF">PoB_006368800</name>
</gene>
<dbReference type="EMBL" id="BLXT01007177">
    <property type="protein sequence ID" value="GFO37183.1"/>
    <property type="molecule type" value="Genomic_DNA"/>
</dbReference>
<dbReference type="InterPro" id="IPR002110">
    <property type="entry name" value="Ankyrin_rpt"/>
</dbReference>
<evidence type="ECO:0000313" key="4">
    <source>
        <dbReference type="Proteomes" id="UP000735302"/>
    </source>
</evidence>
<name>A0AAV4CZ32_9GAST</name>
<keyword evidence="4" id="KW-1185">Reference proteome</keyword>
<evidence type="ECO:0000256" key="1">
    <source>
        <dbReference type="PROSITE-ProRule" id="PRU00023"/>
    </source>
</evidence>
<feature type="compositionally biased region" description="Basic and acidic residues" evidence="2">
    <location>
        <begin position="37"/>
        <end position="55"/>
    </location>
</feature>
<dbReference type="PROSITE" id="PS50297">
    <property type="entry name" value="ANK_REP_REGION"/>
    <property type="match status" value="1"/>
</dbReference>
<feature type="repeat" description="ANK" evidence="1">
    <location>
        <begin position="125"/>
        <end position="157"/>
    </location>
</feature>
<dbReference type="AlphaFoldDB" id="A0AAV4CZ32"/>
<protein>
    <submittedName>
        <fullName evidence="3">Ankyrin-1</fullName>
    </submittedName>
</protein>
<accession>A0AAV4CZ32</accession>
<sequence length="159" mass="16957">MSTNSKNTESSKKGLFTIEESSCNADNQVDEVSGNKNDQDTKLRDEQNKQVDSHRITSGSSSGIGSKGSEISDSSSEGSAPVKPRPAGSSILALCRRGDWLAVEKRLRSLDGKKCKQLSELDKGSGLSPLMLAVQDNRLSVLEAIMDTGADVNQKTPVS</sequence>
<dbReference type="PROSITE" id="PS50088">
    <property type="entry name" value="ANK_REPEAT"/>
    <property type="match status" value="1"/>
</dbReference>
<dbReference type="Proteomes" id="UP000735302">
    <property type="component" value="Unassembled WGS sequence"/>
</dbReference>
<evidence type="ECO:0000256" key="2">
    <source>
        <dbReference type="SAM" id="MobiDB-lite"/>
    </source>
</evidence>
<dbReference type="Gene3D" id="1.25.40.20">
    <property type="entry name" value="Ankyrin repeat-containing domain"/>
    <property type="match status" value="1"/>
</dbReference>
<organism evidence="3 4">
    <name type="scientific">Plakobranchus ocellatus</name>
    <dbReference type="NCBI Taxonomy" id="259542"/>
    <lineage>
        <taxon>Eukaryota</taxon>
        <taxon>Metazoa</taxon>
        <taxon>Spiralia</taxon>
        <taxon>Lophotrochozoa</taxon>
        <taxon>Mollusca</taxon>
        <taxon>Gastropoda</taxon>
        <taxon>Heterobranchia</taxon>
        <taxon>Euthyneura</taxon>
        <taxon>Panpulmonata</taxon>
        <taxon>Sacoglossa</taxon>
        <taxon>Placobranchoidea</taxon>
        <taxon>Plakobranchidae</taxon>
        <taxon>Plakobranchus</taxon>
    </lineage>
</organism>
<keyword evidence="1" id="KW-0040">ANK repeat</keyword>
<feature type="compositionally biased region" description="Low complexity" evidence="2">
    <location>
        <begin position="58"/>
        <end position="79"/>
    </location>
</feature>
<dbReference type="InterPro" id="IPR036770">
    <property type="entry name" value="Ankyrin_rpt-contain_sf"/>
</dbReference>
<dbReference type="Pfam" id="PF00023">
    <property type="entry name" value="Ank"/>
    <property type="match status" value="1"/>
</dbReference>
<comment type="caution">
    <text evidence="3">The sequence shown here is derived from an EMBL/GenBank/DDBJ whole genome shotgun (WGS) entry which is preliminary data.</text>
</comment>
<reference evidence="3 4" key="1">
    <citation type="journal article" date="2021" name="Elife">
        <title>Chloroplast acquisition without the gene transfer in kleptoplastic sea slugs, Plakobranchus ocellatus.</title>
        <authorList>
            <person name="Maeda T."/>
            <person name="Takahashi S."/>
            <person name="Yoshida T."/>
            <person name="Shimamura S."/>
            <person name="Takaki Y."/>
            <person name="Nagai Y."/>
            <person name="Toyoda A."/>
            <person name="Suzuki Y."/>
            <person name="Arimoto A."/>
            <person name="Ishii H."/>
            <person name="Satoh N."/>
            <person name="Nishiyama T."/>
            <person name="Hasebe M."/>
            <person name="Maruyama T."/>
            <person name="Minagawa J."/>
            <person name="Obokata J."/>
            <person name="Shigenobu S."/>
        </authorList>
    </citation>
    <scope>NUCLEOTIDE SEQUENCE [LARGE SCALE GENOMIC DNA]</scope>
</reference>
<proteinExistence type="predicted"/>